<dbReference type="InterPro" id="IPR018194">
    <property type="entry name" value="Ni-dep_hyd_lsu_Ni_BS"/>
</dbReference>
<organism evidence="4 5">
    <name type="scientific">Candidatus Promineifilum breve</name>
    <dbReference type="NCBI Taxonomy" id="1806508"/>
    <lineage>
        <taxon>Bacteria</taxon>
        <taxon>Bacillati</taxon>
        <taxon>Chloroflexota</taxon>
        <taxon>Ardenticatenia</taxon>
        <taxon>Candidatus Promineifilales</taxon>
        <taxon>Candidatus Promineifilaceae</taxon>
        <taxon>Candidatus Promineifilum</taxon>
    </lineage>
</organism>
<dbReference type="PANTHER" id="PTHR43485:SF1">
    <property type="entry name" value="FORMATE HYDROGENLYASE SUBUNIT 5-RELATED"/>
    <property type="match status" value="1"/>
</dbReference>
<dbReference type="Pfam" id="PF00346">
    <property type="entry name" value="Complex1_49kDa"/>
    <property type="match status" value="1"/>
</dbReference>
<dbReference type="GO" id="GO:0051287">
    <property type="term" value="F:NAD binding"/>
    <property type="evidence" value="ECO:0007669"/>
    <property type="project" value="InterPro"/>
</dbReference>
<keyword evidence="2" id="KW-0460">Magnesium</keyword>
<dbReference type="GO" id="GO:0048038">
    <property type="term" value="F:quinone binding"/>
    <property type="evidence" value="ECO:0007669"/>
    <property type="project" value="InterPro"/>
</dbReference>
<feature type="binding site" evidence="2">
    <location>
        <position position="72"/>
    </location>
    <ligand>
        <name>Ni(2+)</name>
        <dbReference type="ChEBI" id="CHEBI:49786"/>
    </ligand>
</feature>
<evidence type="ECO:0000313" key="4">
    <source>
        <dbReference type="EMBL" id="CUS02140.2"/>
    </source>
</evidence>
<keyword evidence="2" id="KW-0533">Nickel</keyword>
<protein>
    <submittedName>
        <fullName evidence="4">Ni,Fe-hydrogenase III large subunit</fullName>
        <ecNumber evidence="4">1.12.7.2</ecNumber>
    </submittedName>
</protein>
<evidence type="ECO:0000256" key="2">
    <source>
        <dbReference type="PIRSR" id="PIRSR601501-1"/>
    </source>
</evidence>
<evidence type="ECO:0000313" key="5">
    <source>
        <dbReference type="Proteomes" id="UP000215027"/>
    </source>
</evidence>
<keyword evidence="2" id="KW-0479">Metal-binding</keyword>
<dbReference type="Gene3D" id="1.10.645.10">
    <property type="entry name" value="Cytochrome-c3 Hydrogenase, chain B"/>
    <property type="match status" value="1"/>
</dbReference>
<dbReference type="InterPro" id="IPR001135">
    <property type="entry name" value="NADH_Q_OxRdtase_suD"/>
</dbReference>
<sequence>MNAQASERFIIPIGPQHPALKEPGHFEFTVEGETVTSATVRLGYAHRGIEKGTESRNWTQNLYLLERICGICSHIHATAYAIGVEQLAEVEVPARAQAIREIIAELERVHSHLLWLGVAAHDAGFDTLFMYTWRDRETVMDILEALSGNRVHYSANVLGGVKFDLTDTSISAILKGLEYLEERTHHYRQVVNEDAFFLQRTRDVGTMSHAEALRLGVVGPTARASGVTRDVRVDAPYIAYGDFPVRLQTLAAGDLEARFLVRLDELFDSYRVIRAIIAGLPDGELTAKRMPRKLKAGEVISRVEAPRGELFYYIRSTGGESPDRIKVRTPTLCNMGSVLTQTIGQNLADVPMILVGIDPCFSCNDRAVTVRSATQSGDPRTWTWASLRQYGIDHYRRRMGLDPSRP</sequence>
<feature type="domain" description="NADH-quinone oxidoreductase subunit D" evidence="3">
    <location>
        <begin position="122"/>
        <end position="366"/>
    </location>
</feature>
<dbReference type="GO" id="GO:0008901">
    <property type="term" value="F:ferredoxin hydrogenase activity"/>
    <property type="evidence" value="ECO:0007669"/>
    <property type="project" value="UniProtKB-EC"/>
</dbReference>
<dbReference type="Proteomes" id="UP000215027">
    <property type="component" value="Chromosome I"/>
</dbReference>
<keyword evidence="1 4" id="KW-0560">Oxidoreductase</keyword>
<dbReference type="EC" id="1.12.7.2" evidence="4"/>
<feature type="binding site" evidence="2">
    <location>
        <position position="69"/>
    </location>
    <ligand>
        <name>Ni(2+)</name>
        <dbReference type="ChEBI" id="CHEBI:49786"/>
    </ligand>
</feature>
<comment type="cofactor">
    <cofactor evidence="2">
        <name>Ni(2+)</name>
        <dbReference type="ChEBI" id="CHEBI:49786"/>
    </cofactor>
</comment>
<feature type="binding site" evidence="2">
    <location>
        <position position="50"/>
    </location>
    <ligand>
        <name>Mg(2+)</name>
        <dbReference type="ChEBI" id="CHEBI:18420"/>
    </ligand>
</feature>
<keyword evidence="2" id="KW-0408">Iron</keyword>
<dbReference type="EMBL" id="LN890655">
    <property type="protein sequence ID" value="CUS02140.2"/>
    <property type="molecule type" value="Genomic_DNA"/>
</dbReference>
<dbReference type="OrthoDB" id="9801496at2"/>
<dbReference type="KEGG" id="pbf:CFX0092_A0259"/>
<reference evidence="4" key="1">
    <citation type="submission" date="2016-01" db="EMBL/GenBank/DDBJ databases">
        <authorList>
            <person name="Mcilroy J.S."/>
            <person name="Karst M S."/>
            <person name="Albertsen M."/>
        </authorList>
    </citation>
    <scope>NUCLEOTIDE SEQUENCE</scope>
    <source>
        <strain evidence="4">Cfx-K</strain>
    </source>
</reference>
<keyword evidence="5" id="KW-1185">Reference proteome</keyword>
<dbReference type="PROSITE" id="PS00507">
    <property type="entry name" value="NI_HGENASE_L_1"/>
    <property type="match status" value="1"/>
</dbReference>
<evidence type="ECO:0000259" key="3">
    <source>
        <dbReference type="Pfam" id="PF00346"/>
    </source>
</evidence>
<accession>A0A160T1B0</accession>
<dbReference type="InterPro" id="IPR052197">
    <property type="entry name" value="ComplexI_49kDa-like"/>
</dbReference>
<dbReference type="InterPro" id="IPR029014">
    <property type="entry name" value="NiFe-Hase_large"/>
</dbReference>
<feature type="binding site" evidence="2">
    <location>
        <position position="363"/>
    </location>
    <ligand>
        <name>Fe cation</name>
        <dbReference type="ChEBI" id="CHEBI:24875"/>
    </ligand>
</feature>
<dbReference type="GO" id="GO:0016651">
    <property type="term" value="F:oxidoreductase activity, acting on NAD(P)H"/>
    <property type="evidence" value="ECO:0007669"/>
    <property type="project" value="InterPro"/>
</dbReference>
<feature type="binding site" evidence="2">
    <location>
        <position position="360"/>
    </location>
    <ligand>
        <name>Ni(2+)</name>
        <dbReference type="ChEBI" id="CHEBI:49786"/>
    </ligand>
</feature>
<gene>
    <name evidence="4" type="ORF">CFX0092_A0259</name>
</gene>
<feature type="binding site" evidence="2">
    <location>
        <position position="327"/>
    </location>
    <ligand>
        <name>Mg(2+)</name>
        <dbReference type="ChEBI" id="CHEBI:18420"/>
    </ligand>
</feature>
<dbReference type="GO" id="GO:0016151">
    <property type="term" value="F:nickel cation binding"/>
    <property type="evidence" value="ECO:0007669"/>
    <property type="project" value="InterPro"/>
</dbReference>
<dbReference type="SUPFAM" id="SSF56762">
    <property type="entry name" value="HydB/Nqo4-like"/>
    <property type="match status" value="1"/>
</dbReference>
<dbReference type="PANTHER" id="PTHR43485">
    <property type="entry name" value="HYDROGENASE-4 COMPONENT G"/>
    <property type="match status" value="1"/>
</dbReference>
<dbReference type="Pfam" id="PF00374">
    <property type="entry name" value="NiFeSe_Hases"/>
    <property type="match status" value="1"/>
</dbReference>
<dbReference type="AlphaFoldDB" id="A0A160T1B0"/>
<name>A0A160T1B0_9CHLR</name>
<dbReference type="InterPro" id="IPR001501">
    <property type="entry name" value="Ni-dep_hyd_lsu"/>
</dbReference>
<dbReference type="RefSeq" id="WP_095041790.1">
    <property type="nucleotide sequence ID" value="NZ_LN890655.1"/>
</dbReference>
<comment type="cofactor">
    <cofactor evidence="2">
        <name>Fe cation</name>
        <dbReference type="ChEBI" id="CHEBI:24875"/>
    </cofactor>
</comment>
<evidence type="ECO:0000256" key="1">
    <source>
        <dbReference type="ARBA" id="ARBA00023002"/>
    </source>
</evidence>
<proteinExistence type="predicted"/>
<feature type="binding site" evidence="2">
    <location>
        <position position="72"/>
    </location>
    <ligand>
        <name>Fe cation</name>
        <dbReference type="ChEBI" id="CHEBI:24875"/>
    </ligand>
</feature>